<evidence type="ECO:0000313" key="1">
    <source>
        <dbReference type="EMBL" id="TGD58095.1"/>
    </source>
</evidence>
<dbReference type="AlphaFoldDB" id="A0A4Z0L919"/>
<reference evidence="1 2" key="1">
    <citation type="submission" date="2019-04" db="EMBL/GenBank/DDBJ databases">
        <title>Flavobacterium sp. strain DS2-A Genome sequencing and assembly.</title>
        <authorList>
            <person name="Kim I."/>
        </authorList>
    </citation>
    <scope>NUCLEOTIDE SEQUENCE [LARGE SCALE GENOMIC DNA]</scope>
    <source>
        <strain evidence="1 2">DS2-A</strain>
    </source>
</reference>
<dbReference type="Gene3D" id="3.90.1150.30">
    <property type="match status" value="1"/>
</dbReference>
<sequence length="116" mass="13445">MNIEDLQQLCKTFPQVTEDIKWQNDLCFCIGAKMFCVVGMNQSPTSASFKVLDEEFEEMSSRKGFQPAPYVARYKWVLVEDINLLSPKEWEHFAFQSYTLVKNKLAPKIKKELGLS</sequence>
<dbReference type="OrthoDB" id="9789813at2"/>
<dbReference type="PANTHER" id="PTHR35145:SF1">
    <property type="entry name" value="CYTOPLASMIC PROTEIN"/>
    <property type="match status" value="1"/>
</dbReference>
<keyword evidence="2" id="KW-1185">Reference proteome</keyword>
<dbReference type="InterPro" id="IPR058532">
    <property type="entry name" value="YjbR/MT2646/Rv2570-like"/>
</dbReference>
<dbReference type="RefSeq" id="WP_135526265.1">
    <property type="nucleotide sequence ID" value="NZ_SRLH01000004.1"/>
</dbReference>
<dbReference type="EMBL" id="SRLH01000004">
    <property type="protein sequence ID" value="TGD58095.1"/>
    <property type="molecule type" value="Genomic_DNA"/>
</dbReference>
<dbReference type="SUPFAM" id="SSF142906">
    <property type="entry name" value="YjbR-like"/>
    <property type="match status" value="1"/>
</dbReference>
<dbReference type="Pfam" id="PF04237">
    <property type="entry name" value="YjbR"/>
    <property type="match status" value="1"/>
</dbReference>
<gene>
    <name evidence="1" type="ORF">E4635_08795</name>
</gene>
<accession>A0A4Z0L919</accession>
<dbReference type="Proteomes" id="UP000297407">
    <property type="component" value="Unassembled WGS sequence"/>
</dbReference>
<dbReference type="InterPro" id="IPR007351">
    <property type="entry name" value="YjbR"/>
</dbReference>
<name>A0A4Z0L919_9FLAO</name>
<comment type="caution">
    <text evidence="1">The sequence shown here is derived from an EMBL/GenBank/DDBJ whole genome shotgun (WGS) entry which is preliminary data.</text>
</comment>
<evidence type="ECO:0000313" key="2">
    <source>
        <dbReference type="Proteomes" id="UP000297407"/>
    </source>
</evidence>
<dbReference type="InterPro" id="IPR038056">
    <property type="entry name" value="YjbR-like_sf"/>
</dbReference>
<dbReference type="PANTHER" id="PTHR35145">
    <property type="entry name" value="CYTOPLASMIC PROTEIN-RELATED"/>
    <property type="match status" value="1"/>
</dbReference>
<organism evidence="1 2">
    <name type="scientific">Flavobacterium humi</name>
    <dbReference type="NCBI Taxonomy" id="2562683"/>
    <lineage>
        <taxon>Bacteria</taxon>
        <taxon>Pseudomonadati</taxon>
        <taxon>Bacteroidota</taxon>
        <taxon>Flavobacteriia</taxon>
        <taxon>Flavobacteriales</taxon>
        <taxon>Flavobacteriaceae</taxon>
        <taxon>Flavobacterium</taxon>
    </lineage>
</organism>
<evidence type="ECO:0008006" key="3">
    <source>
        <dbReference type="Google" id="ProtNLM"/>
    </source>
</evidence>
<protein>
    <recommendedName>
        <fullName evidence="3">MmcQ/YjbR family DNA-binding protein</fullName>
    </recommendedName>
</protein>
<proteinExistence type="predicted"/>